<dbReference type="EMBL" id="CP019650">
    <property type="protein sequence ID" value="AQQ67046.1"/>
    <property type="molecule type" value="Genomic_DNA"/>
</dbReference>
<dbReference type="KEGG" id="maga:Mag101_04865"/>
<evidence type="ECO:0000313" key="2">
    <source>
        <dbReference type="EMBL" id="AQQ67046.1"/>
    </source>
</evidence>
<gene>
    <name evidence="2" type="ORF">Mag101_04865</name>
</gene>
<name>A0A1Q2M313_9GAMM</name>
<proteinExistence type="predicted"/>
<keyword evidence="1" id="KW-1133">Transmembrane helix</keyword>
<keyword evidence="3" id="KW-1185">Reference proteome</keyword>
<evidence type="ECO:0000256" key="1">
    <source>
        <dbReference type="SAM" id="Phobius"/>
    </source>
</evidence>
<dbReference type="STRING" id="260552.Mag101_04865"/>
<sequence length="68" mass="7436">MNMNLAFFPYWFLFASVLPAVLAFWVARKQGRSSVACALVALVLGLSWAGGWLYLAVLTLLSPKSAET</sequence>
<organism evidence="2 3">
    <name type="scientific">Microbulbifer agarilyticus</name>
    <dbReference type="NCBI Taxonomy" id="260552"/>
    <lineage>
        <taxon>Bacteria</taxon>
        <taxon>Pseudomonadati</taxon>
        <taxon>Pseudomonadota</taxon>
        <taxon>Gammaproteobacteria</taxon>
        <taxon>Cellvibrionales</taxon>
        <taxon>Microbulbiferaceae</taxon>
        <taxon>Microbulbifer</taxon>
    </lineage>
</organism>
<keyword evidence="1" id="KW-0472">Membrane</keyword>
<dbReference type="Proteomes" id="UP000188219">
    <property type="component" value="Chromosome"/>
</dbReference>
<feature type="transmembrane region" description="Helical" evidence="1">
    <location>
        <begin position="6"/>
        <end position="27"/>
    </location>
</feature>
<protein>
    <submittedName>
        <fullName evidence="2">Uncharacterized protein</fullName>
    </submittedName>
</protein>
<dbReference type="AlphaFoldDB" id="A0A1Q2M313"/>
<feature type="transmembrane region" description="Helical" evidence="1">
    <location>
        <begin position="39"/>
        <end position="61"/>
    </location>
</feature>
<reference evidence="2" key="1">
    <citation type="submission" date="2017-02" db="EMBL/GenBank/DDBJ databases">
        <title>Genome of Microbulbifer agarilyticus GP101.</title>
        <authorList>
            <person name="Jung J."/>
            <person name="Bae S.S."/>
            <person name="Baek K."/>
        </authorList>
    </citation>
    <scope>NUCLEOTIDE SEQUENCE [LARGE SCALE GENOMIC DNA]</scope>
    <source>
        <strain evidence="2">GP101</strain>
    </source>
</reference>
<evidence type="ECO:0000313" key="3">
    <source>
        <dbReference type="Proteomes" id="UP000188219"/>
    </source>
</evidence>
<keyword evidence="1" id="KW-0812">Transmembrane</keyword>
<accession>A0A1Q2M313</accession>